<keyword evidence="2" id="KW-0808">Transferase</keyword>
<dbReference type="REBASE" id="717990">
    <property type="entry name" value="M.Mex55366ORF28555P"/>
</dbReference>
<dbReference type="Gene3D" id="3.40.50.150">
    <property type="entry name" value="Vaccinia Virus protein VP39"/>
    <property type="match status" value="1"/>
</dbReference>
<dbReference type="GO" id="GO:0032259">
    <property type="term" value="P:methylation"/>
    <property type="evidence" value="ECO:0007669"/>
    <property type="project" value="UniProtKB-KW"/>
</dbReference>
<evidence type="ECO:0000313" key="4">
    <source>
        <dbReference type="EMBL" id="WHQ72898.1"/>
    </source>
</evidence>
<proteinExistence type="predicted"/>
<dbReference type="GO" id="GO:0006298">
    <property type="term" value="P:mismatch repair"/>
    <property type="evidence" value="ECO:0007669"/>
    <property type="project" value="TreeGrafter"/>
</dbReference>
<keyword evidence="3" id="KW-0949">S-adenosyl-L-methionine</keyword>
<evidence type="ECO:0000256" key="3">
    <source>
        <dbReference type="ARBA" id="ARBA00022691"/>
    </source>
</evidence>
<reference evidence="4" key="1">
    <citation type="journal article" date="2022" name="Biotechnol. Bioprocess Eng.">
        <title>Pan-genome Analysis Reveals Comparative Genomic Features of Central Metabolic Pathways in Methylorubrum extorquens.</title>
        <authorList>
            <person name="Lee G.M."/>
            <person name="Scott-Nevros Z.K."/>
            <person name="Lee S.-M."/>
            <person name="Kim D."/>
        </authorList>
    </citation>
    <scope>NUCLEOTIDE SEQUENCE</scope>
    <source>
        <strain evidence="4">ATCC 55366</strain>
        <plasmid evidence="4">pME152</plasmid>
    </source>
</reference>
<accession>A0AAX3WN05</accession>
<evidence type="ECO:0000313" key="5">
    <source>
        <dbReference type="Proteomes" id="UP001223720"/>
    </source>
</evidence>
<protein>
    <submittedName>
        <fullName evidence="4">DNA adenine methylase</fullName>
    </submittedName>
</protein>
<dbReference type="EMBL" id="CP073634">
    <property type="protein sequence ID" value="WHQ72898.1"/>
    <property type="molecule type" value="Genomic_DNA"/>
</dbReference>
<dbReference type="GO" id="GO:0043565">
    <property type="term" value="F:sequence-specific DNA binding"/>
    <property type="evidence" value="ECO:0007669"/>
    <property type="project" value="TreeGrafter"/>
</dbReference>
<evidence type="ECO:0000256" key="1">
    <source>
        <dbReference type="ARBA" id="ARBA00022603"/>
    </source>
</evidence>
<gene>
    <name evidence="4" type="ORF">KEC54_28555</name>
</gene>
<dbReference type="PANTHER" id="PTHR30481:SF4">
    <property type="entry name" value="SITE-SPECIFIC DNA-METHYLTRANSFERASE (ADENINE-SPECIFIC)"/>
    <property type="match status" value="1"/>
</dbReference>
<dbReference type="RefSeq" id="WP_283536392.1">
    <property type="nucleotide sequence ID" value="NZ_CP073634.1"/>
</dbReference>
<dbReference type="Proteomes" id="UP001223720">
    <property type="component" value="Plasmid pME152"/>
</dbReference>
<geneLocation type="plasmid" evidence="4 5">
    <name>pME152</name>
</geneLocation>
<dbReference type="InterPro" id="IPR012327">
    <property type="entry name" value="MeTrfase_D12"/>
</dbReference>
<dbReference type="SUPFAM" id="SSF53335">
    <property type="entry name" value="S-adenosyl-L-methionine-dependent methyltransferases"/>
    <property type="match status" value="1"/>
</dbReference>
<dbReference type="GO" id="GO:0009007">
    <property type="term" value="F:site-specific DNA-methyltransferase (adenine-specific) activity"/>
    <property type="evidence" value="ECO:0007669"/>
    <property type="project" value="UniProtKB-EC"/>
</dbReference>
<keyword evidence="4" id="KW-0614">Plasmid</keyword>
<keyword evidence="1 4" id="KW-0489">Methyltransferase</keyword>
<dbReference type="InterPro" id="IPR029063">
    <property type="entry name" value="SAM-dependent_MTases_sf"/>
</dbReference>
<evidence type="ECO:0000256" key="2">
    <source>
        <dbReference type="ARBA" id="ARBA00022679"/>
    </source>
</evidence>
<name>A0AAX3WN05_METEX</name>
<organism evidence="4 5">
    <name type="scientific">Methylorubrum extorquens</name>
    <name type="common">Methylobacterium dichloromethanicum</name>
    <name type="synonym">Methylobacterium extorquens</name>
    <dbReference type="NCBI Taxonomy" id="408"/>
    <lineage>
        <taxon>Bacteria</taxon>
        <taxon>Pseudomonadati</taxon>
        <taxon>Pseudomonadota</taxon>
        <taxon>Alphaproteobacteria</taxon>
        <taxon>Hyphomicrobiales</taxon>
        <taxon>Methylobacteriaceae</taxon>
        <taxon>Methylorubrum</taxon>
    </lineage>
</organism>
<dbReference type="AlphaFoldDB" id="A0AAX3WN05"/>
<dbReference type="PANTHER" id="PTHR30481">
    <property type="entry name" value="DNA ADENINE METHYLASE"/>
    <property type="match status" value="1"/>
</dbReference>
<sequence>MTSDMTYPGGKGRAYQRIINLMPPHMTYVETHLGGGAVLLHKRPARRTIGVEMDATVIERWRARDLPGLELVHGCALSFLRRFAFSGDELVYADPPYWPDARRRTRCYRHDYTREHHFELLDAILELPCRVMVSGYANAVYDDALREWQRHTVFNYTQAGSVEEVLWTNFKPDHRLHDYSFVGDDFRDRERIRRGRQAQVERLRRAPAIERAAMLSDIVETFTDDVLAIAERIR</sequence>
<dbReference type="GO" id="GO:1904047">
    <property type="term" value="F:S-adenosyl-L-methionine binding"/>
    <property type="evidence" value="ECO:0007669"/>
    <property type="project" value="TreeGrafter"/>
</dbReference>
<dbReference type="GO" id="GO:0009307">
    <property type="term" value="P:DNA restriction-modification system"/>
    <property type="evidence" value="ECO:0007669"/>
    <property type="project" value="InterPro"/>
</dbReference>